<dbReference type="AlphaFoldDB" id="A0A418B7X8"/>
<name>A0A418B7X8_9STRA</name>
<feature type="domain" description="Tubby C-terminal" evidence="3">
    <location>
        <begin position="315"/>
        <end position="574"/>
    </location>
</feature>
<feature type="compositionally biased region" description="Basic and acidic residues" evidence="2">
    <location>
        <begin position="113"/>
        <end position="134"/>
    </location>
</feature>
<dbReference type="Gene3D" id="3.20.90.10">
    <property type="entry name" value="Tubby Protein, Chain A"/>
    <property type="match status" value="1"/>
</dbReference>
<proteinExistence type="inferred from homology"/>
<dbReference type="PANTHER" id="PTHR16517">
    <property type="entry name" value="TUBBY-RELATED"/>
    <property type="match status" value="1"/>
</dbReference>
<evidence type="ECO:0000313" key="4">
    <source>
        <dbReference type="EMBL" id="RHY34274.1"/>
    </source>
</evidence>
<evidence type="ECO:0000313" key="5">
    <source>
        <dbReference type="Proteomes" id="UP000285060"/>
    </source>
</evidence>
<dbReference type="VEuPathDB" id="FungiDB:H310_02898"/>
<evidence type="ECO:0000259" key="3">
    <source>
        <dbReference type="Pfam" id="PF01167"/>
    </source>
</evidence>
<feature type="compositionally biased region" description="Basic and acidic residues" evidence="2">
    <location>
        <begin position="212"/>
        <end position="250"/>
    </location>
</feature>
<feature type="compositionally biased region" description="Acidic residues" evidence="2">
    <location>
        <begin position="200"/>
        <end position="211"/>
    </location>
</feature>
<dbReference type="InterPro" id="IPR000007">
    <property type="entry name" value="Tubby_C"/>
</dbReference>
<dbReference type="EMBL" id="QUSY01000036">
    <property type="protein sequence ID" value="RHY34274.1"/>
    <property type="molecule type" value="Genomic_DNA"/>
</dbReference>
<organism evidence="4 5">
    <name type="scientific">Aphanomyces invadans</name>
    <dbReference type="NCBI Taxonomy" id="157072"/>
    <lineage>
        <taxon>Eukaryota</taxon>
        <taxon>Sar</taxon>
        <taxon>Stramenopiles</taxon>
        <taxon>Oomycota</taxon>
        <taxon>Saprolegniomycetes</taxon>
        <taxon>Saprolegniales</taxon>
        <taxon>Verrucalvaceae</taxon>
        <taxon>Aphanomyces</taxon>
    </lineage>
</organism>
<dbReference type="PANTHER" id="PTHR16517:SF7">
    <property type="entry name" value="PROTEIN KING TUBBY"/>
    <property type="match status" value="1"/>
</dbReference>
<reference evidence="4 5" key="1">
    <citation type="submission" date="2018-08" db="EMBL/GenBank/DDBJ databases">
        <title>Aphanomyces genome sequencing and annotation.</title>
        <authorList>
            <person name="Minardi D."/>
            <person name="Oidtmann B."/>
            <person name="Van Der Giezen M."/>
            <person name="Studholme D.J."/>
        </authorList>
    </citation>
    <scope>NUCLEOTIDE SEQUENCE [LARGE SCALE GENOMIC DNA]</scope>
    <source>
        <strain evidence="4 5">NJM0002</strain>
    </source>
</reference>
<dbReference type="InterPro" id="IPR025659">
    <property type="entry name" value="Tubby-like_C"/>
</dbReference>
<dbReference type="SUPFAM" id="SSF54518">
    <property type="entry name" value="Tubby C-terminal domain-like"/>
    <property type="match status" value="1"/>
</dbReference>
<gene>
    <name evidence="4" type="ORF">DYB32_001037</name>
</gene>
<sequence length="579" mass="65640">MFMPENSFDDDGRKGRGDRDLAKDVDDRMSIGDKRREAHPNMLDDDDIEEIGGPAGSRSNVIQQQRDLHKKKMQERMNGGNDTSPAPVPHDTLVHPGVVRSAGARQFSSPRSVDVDDKPSRFGRDDDFIDDRKAASKKAPTSSRRFHDDDDDDDDIGRRRGTTPKKSGRQWRDDSPEDSGSRSRRDDPLPSRNSRRPKDDDDDEDDNEDDERPSRRREQDANDSWVEPKKGHNSRELTRKEKGAARDRSSSPDLSSEEEGNEGGVVSMIDDKKGSSQKSTAKKGKLDLTDMKAFLMRYDIDHGNDPNPLPHEIVRSPVPKAYDVVECYIERNCAGANKLFPEYCLYMKDGDRFLLTAKKRPNNRTSNYLISMQRGDLSRKGSDNFLGKLRSNFIGTEFVVYDNGVNPKGADQHTLTVNPVTIRQELGIAVYAKNVLGYKGPRKMKVCVPRVREDGTRVVWRPTTKEDEMVNKCKEQDHTNLTYLINKPPRWNDQVGAYVLNFNGRVTMASVKNFQLVTPEDQETVRSHAWPGSDLMYQVILQFGRVGKDLFTMDFRAPLCPFQAFAITLSSFDSKLACE</sequence>
<evidence type="ECO:0000256" key="2">
    <source>
        <dbReference type="SAM" id="MobiDB-lite"/>
    </source>
</evidence>
<comment type="similarity">
    <text evidence="1">Belongs to the TUB family.</text>
</comment>
<accession>A0A418B7X8</accession>
<comment type="caution">
    <text evidence="4">The sequence shown here is derived from an EMBL/GenBank/DDBJ whole genome shotgun (WGS) entry which is preliminary data.</text>
</comment>
<feature type="compositionally biased region" description="Basic and acidic residues" evidence="2">
    <location>
        <begin position="10"/>
        <end position="39"/>
    </location>
</feature>
<dbReference type="PRINTS" id="PR01573">
    <property type="entry name" value="SUPERTUBBY"/>
</dbReference>
<evidence type="ECO:0000256" key="1">
    <source>
        <dbReference type="ARBA" id="ARBA00007129"/>
    </source>
</evidence>
<protein>
    <recommendedName>
        <fullName evidence="3">Tubby C-terminal domain-containing protein</fullName>
    </recommendedName>
</protein>
<feature type="region of interest" description="Disordered" evidence="2">
    <location>
        <begin position="1"/>
        <end position="284"/>
    </location>
</feature>
<feature type="compositionally biased region" description="Basic residues" evidence="2">
    <location>
        <begin position="159"/>
        <end position="169"/>
    </location>
</feature>
<dbReference type="Pfam" id="PF01167">
    <property type="entry name" value="Tub"/>
    <property type="match status" value="1"/>
</dbReference>
<keyword evidence="5" id="KW-1185">Reference proteome</keyword>
<feature type="compositionally biased region" description="Basic and acidic residues" evidence="2">
    <location>
        <begin position="170"/>
        <end position="189"/>
    </location>
</feature>
<dbReference type="Proteomes" id="UP000285060">
    <property type="component" value="Unassembled WGS sequence"/>
</dbReference>